<evidence type="ECO:0000313" key="5">
    <source>
        <dbReference type="Proteomes" id="UP000198728"/>
    </source>
</evidence>
<evidence type="ECO:0000256" key="3">
    <source>
        <dbReference type="ARBA" id="ARBA00023002"/>
    </source>
</evidence>
<dbReference type="GO" id="GO:0018580">
    <property type="term" value="F:nitronate monooxygenase activity"/>
    <property type="evidence" value="ECO:0007669"/>
    <property type="project" value="InterPro"/>
</dbReference>
<dbReference type="CDD" id="cd04730">
    <property type="entry name" value="NPD_like"/>
    <property type="match status" value="1"/>
</dbReference>
<keyword evidence="5" id="KW-1185">Reference proteome</keyword>
<keyword evidence="2" id="KW-0288">FMN</keyword>
<dbReference type="RefSeq" id="WP_093360292.1">
    <property type="nucleotide sequence ID" value="NZ_FOLG01000003.1"/>
</dbReference>
<dbReference type="InterPro" id="IPR013785">
    <property type="entry name" value="Aldolase_TIM"/>
</dbReference>
<protein>
    <submittedName>
        <fullName evidence="4">2-nitropropane dioxygenase</fullName>
    </submittedName>
</protein>
<dbReference type="Pfam" id="PF03060">
    <property type="entry name" value="NMO"/>
    <property type="match status" value="1"/>
</dbReference>
<keyword evidence="3" id="KW-0560">Oxidoreductase</keyword>
<organism evidence="4 5">
    <name type="scientific">Tropicimonas isoalkanivorans</name>
    <dbReference type="NCBI Taxonomy" id="441112"/>
    <lineage>
        <taxon>Bacteria</taxon>
        <taxon>Pseudomonadati</taxon>
        <taxon>Pseudomonadota</taxon>
        <taxon>Alphaproteobacteria</taxon>
        <taxon>Rhodobacterales</taxon>
        <taxon>Roseobacteraceae</taxon>
        <taxon>Tropicimonas</taxon>
    </lineage>
</organism>
<dbReference type="OrthoDB" id="9778912at2"/>
<keyword evidence="4" id="KW-0223">Dioxygenase</keyword>
<sequence>MIETRITRLFGIRHPIVQGGMRHISRADLAAAVSNGGGLGLIAVHSFSGPDALLAEIDKARALTDRPFGVNLTIIQNMRGASPDDYVAAILESGVRIVETSGANPGKYIPRLKAAGITVVHKCTSVRFARKAEELGADAVTVVGFEGAGHLGPDDVPALVLVPRILETVSIPVIAAGGVARGTQVAAMLALGAEGVAMGSRFLLTQEAHMHEAVKERALAVDERGTRVILRSIGDPTRAIANQMADRVLKMEAEGGHLHEELVSTGGGTAWIDASERGDAEGAAYAIGLSAALIDHLEPAAEVVARVAAEAEDTIRGRLAGLVRPDPD</sequence>
<dbReference type="STRING" id="441112.SAMN04488094_103333"/>
<evidence type="ECO:0000256" key="1">
    <source>
        <dbReference type="ARBA" id="ARBA00022630"/>
    </source>
</evidence>
<dbReference type="InterPro" id="IPR004136">
    <property type="entry name" value="NMO"/>
</dbReference>
<evidence type="ECO:0000313" key="4">
    <source>
        <dbReference type="EMBL" id="SFC29067.1"/>
    </source>
</evidence>
<keyword evidence="1" id="KW-0285">Flavoprotein</keyword>
<reference evidence="4 5" key="1">
    <citation type="submission" date="2016-10" db="EMBL/GenBank/DDBJ databases">
        <authorList>
            <person name="de Groot N.N."/>
        </authorList>
    </citation>
    <scope>NUCLEOTIDE SEQUENCE [LARGE SCALE GENOMIC DNA]</scope>
    <source>
        <strain evidence="4 5">DSM 19548</strain>
    </source>
</reference>
<name>A0A1I1HYB2_9RHOB</name>
<dbReference type="AlphaFoldDB" id="A0A1I1HYB2"/>
<proteinExistence type="predicted"/>
<dbReference type="GO" id="GO:0051213">
    <property type="term" value="F:dioxygenase activity"/>
    <property type="evidence" value="ECO:0007669"/>
    <property type="project" value="UniProtKB-KW"/>
</dbReference>
<dbReference type="Gene3D" id="3.20.20.70">
    <property type="entry name" value="Aldolase class I"/>
    <property type="match status" value="1"/>
</dbReference>
<dbReference type="EMBL" id="FOLG01000003">
    <property type="protein sequence ID" value="SFC29067.1"/>
    <property type="molecule type" value="Genomic_DNA"/>
</dbReference>
<dbReference type="PANTHER" id="PTHR32332:SF20">
    <property type="entry name" value="2-NITROPROPANE DIOXYGENASE-LIKE PROTEIN"/>
    <property type="match status" value="1"/>
</dbReference>
<gene>
    <name evidence="4" type="ORF">SAMN04488094_103333</name>
</gene>
<accession>A0A1I1HYB2</accession>
<dbReference type="SUPFAM" id="SSF51412">
    <property type="entry name" value="Inosine monophosphate dehydrogenase (IMPDH)"/>
    <property type="match status" value="1"/>
</dbReference>
<dbReference type="PANTHER" id="PTHR32332">
    <property type="entry name" value="2-NITROPROPANE DIOXYGENASE"/>
    <property type="match status" value="1"/>
</dbReference>
<dbReference type="Proteomes" id="UP000198728">
    <property type="component" value="Unassembled WGS sequence"/>
</dbReference>
<evidence type="ECO:0000256" key="2">
    <source>
        <dbReference type="ARBA" id="ARBA00022643"/>
    </source>
</evidence>